<keyword evidence="10" id="KW-0961">Cell wall biogenesis/degradation</keyword>
<evidence type="ECO:0000256" key="12">
    <source>
        <dbReference type="ARBA" id="ARBA00024056"/>
    </source>
</evidence>
<dbReference type="CDD" id="cd10952">
    <property type="entry name" value="CE4_MrCDA_like"/>
    <property type="match status" value="1"/>
</dbReference>
<accession>A0A0D2MG85</accession>
<proteinExistence type="predicted"/>
<dbReference type="SUPFAM" id="SSF88713">
    <property type="entry name" value="Glycoside hydrolase/deacetylase"/>
    <property type="match status" value="1"/>
</dbReference>
<keyword evidence="5" id="KW-0146">Chitin degradation</keyword>
<dbReference type="InterPro" id="IPR002509">
    <property type="entry name" value="NODB_dom"/>
</dbReference>
<reference evidence="17" key="1">
    <citation type="submission" date="2014-04" db="EMBL/GenBank/DDBJ databases">
        <title>Evolutionary Origins and Diversification of the Mycorrhizal Mutualists.</title>
        <authorList>
            <consortium name="DOE Joint Genome Institute"/>
            <consortium name="Mycorrhizal Genomics Consortium"/>
            <person name="Kohler A."/>
            <person name="Kuo A."/>
            <person name="Nagy L.G."/>
            <person name="Floudas D."/>
            <person name="Copeland A."/>
            <person name="Barry K.W."/>
            <person name="Cichocki N."/>
            <person name="Veneault-Fourrey C."/>
            <person name="LaButti K."/>
            <person name="Lindquist E.A."/>
            <person name="Lipzen A."/>
            <person name="Lundell T."/>
            <person name="Morin E."/>
            <person name="Murat C."/>
            <person name="Riley R."/>
            <person name="Ohm R."/>
            <person name="Sun H."/>
            <person name="Tunlid A."/>
            <person name="Henrissat B."/>
            <person name="Grigoriev I.V."/>
            <person name="Hibbett D.S."/>
            <person name="Martin F."/>
        </authorList>
    </citation>
    <scope>NUCLEOTIDE SEQUENCE [LARGE SCALE GENOMIC DNA]</scope>
    <source>
        <strain evidence="17">FD-334 SS-4</strain>
    </source>
</reference>
<dbReference type="STRING" id="945553.A0A0D2MG85"/>
<evidence type="ECO:0000256" key="1">
    <source>
        <dbReference type="ARBA" id="ARBA00001941"/>
    </source>
</evidence>
<keyword evidence="11" id="KW-0624">Polysaccharide degradation</keyword>
<dbReference type="PROSITE" id="PS51677">
    <property type="entry name" value="NODB"/>
    <property type="match status" value="1"/>
</dbReference>
<keyword evidence="8" id="KW-0170">Cobalt</keyword>
<dbReference type="EC" id="3.5.1.41" evidence="12"/>
<evidence type="ECO:0000256" key="6">
    <source>
        <dbReference type="ARBA" id="ARBA00023136"/>
    </source>
</evidence>
<keyword evidence="17" id="KW-1185">Reference proteome</keyword>
<dbReference type="GO" id="GO:0005886">
    <property type="term" value="C:plasma membrane"/>
    <property type="evidence" value="ECO:0007669"/>
    <property type="project" value="UniProtKB-SubCell"/>
</dbReference>
<organism evidence="16 17">
    <name type="scientific">Hypholoma sublateritium (strain FD-334 SS-4)</name>
    <dbReference type="NCBI Taxonomy" id="945553"/>
    <lineage>
        <taxon>Eukaryota</taxon>
        <taxon>Fungi</taxon>
        <taxon>Dikarya</taxon>
        <taxon>Basidiomycota</taxon>
        <taxon>Agaricomycotina</taxon>
        <taxon>Agaricomycetes</taxon>
        <taxon>Agaricomycetidae</taxon>
        <taxon>Agaricales</taxon>
        <taxon>Agaricineae</taxon>
        <taxon>Strophariaceae</taxon>
        <taxon>Hypholoma</taxon>
    </lineage>
</organism>
<comment type="catalytic activity">
    <reaction evidence="13">
        <text>[(1-&gt;4)-N-acetyl-beta-D-glucosaminyl](n) + n H2O = chitosan + n acetate</text>
        <dbReference type="Rhea" id="RHEA:10464"/>
        <dbReference type="Rhea" id="RHEA-COMP:9593"/>
        <dbReference type="Rhea" id="RHEA-COMP:9597"/>
        <dbReference type="ChEBI" id="CHEBI:15377"/>
        <dbReference type="ChEBI" id="CHEBI:17029"/>
        <dbReference type="ChEBI" id="CHEBI:30089"/>
        <dbReference type="ChEBI" id="CHEBI:57704"/>
        <dbReference type="EC" id="3.5.1.41"/>
    </reaction>
    <physiologicalReaction direction="left-to-right" evidence="13">
        <dbReference type="Rhea" id="RHEA:10465"/>
    </physiologicalReaction>
</comment>
<dbReference type="GO" id="GO:0000272">
    <property type="term" value="P:polysaccharide catabolic process"/>
    <property type="evidence" value="ECO:0007669"/>
    <property type="project" value="UniProtKB-KW"/>
</dbReference>
<keyword evidence="4" id="KW-0325">Glycoprotein</keyword>
<dbReference type="Proteomes" id="UP000054270">
    <property type="component" value="Unassembled WGS sequence"/>
</dbReference>
<dbReference type="Gene3D" id="3.20.20.370">
    <property type="entry name" value="Glycoside hydrolase/deacetylase"/>
    <property type="match status" value="1"/>
</dbReference>
<evidence type="ECO:0000256" key="14">
    <source>
        <dbReference type="SAM" id="MobiDB-lite"/>
    </source>
</evidence>
<dbReference type="PANTHER" id="PTHR10587:SF98">
    <property type="entry name" value="CHITIN DEACETYLASE"/>
    <property type="match status" value="1"/>
</dbReference>
<protein>
    <recommendedName>
        <fullName evidence="12">chitin deacetylase</fullName>
        <ecNumber evidence="12">3.5.1.41</ecNumber>
    </recommendedName>
</protein>
<feature type="region of interest" description="Disordered" evidence="14">
    <location>
        <begin position="362"/>
        <end position="386"/>
    </location>
</feature>
<evidence type="ECO:0000256" key="7">
    <source>
        <dbReference type="ARBA" id="ARBA00023277"/>
    </source>
</evidence>
<dbReference type="InterPro" id="IPR050248">
    <property type="entry name" value="Polysacc_deacetylase_ArnD"/>
</dbReference>
<evidence type="ECO:0000256" key="3">
    <source>
        <dbReference type="ARBA" id="ARBA00022475"/>
    </source>
</evidence>
<evidence type="ECO:0000259" key="15">
    <source>
        <dbReference type="PROSITE" id="PS51677"/>
    </source>
</evidence>
<dbReference type="GO" id="GO:0004099">
    <property type="term" value="F:chitin deacetylase activity"/>
    <property type="evidence" value="ECO:0007669"/>
    <property type="project" value="UniProtKB-EC"/>
</dbReference>
<dbReference type="GO" id="GO:0006032">
    <property type="term" value="P:chitin catabolic process"/>
    <property type="evidence" value="ECO:0007669"/>
    <property type="project" value="UniProtKB-KW"/>
</dbReference>
<sequence length="421" mass="45124">MGVVLTWYVPPALDPNAECTGYGYGPVTNALSQFPTILEIASILPNDGAAVDKWASIQSSVPNIAPKNISLDIPASVGGADYPKTDPDCWWSFAKCTTPKAQGLPVDISTVPEPNTLGYGFDDGPFCGHNVFYDFLSSQNQKATMYFIGSNVMNFPLQAQRAVVDGHEICAHTWSHKYMTSLTSEEAFAELYYTIKLVTGVTPTCWRPPYGDVDDRVRAIANGLGLRTIIWTYDSNDWKFGPADPTVTVADVDSNYQDLISAAGNGTFATAGTIILTHELNNFTMQEAIKFYPMLKSAFAHITPVGVAMNVSNPYLETEYKLPSFAQYAAGTTTLGSNTINSNDTVISSLVAPTVITTSTSSLATPTGTGTTTTQSTTGTSTETTATTSKTVSGALRLHAGSNLESLVPCLAWAMVMCLWL</sequence>
<evidence type="ECO:0000256" key="10">
    <source>
        <dbReference type="ARBA" id="ARBA00023316"/>
    </source>
</evidence>
<dbReference type="GO" id="GO:0009272">
    <property type="term" value="P:fungal-type cell wall biogenesis"/>
    <property type="evidence" value="ECO:0007669"/>
    <property type="project" value="UniProtKB-ARBA"/>
</dbReference>
<evidence type="ECO:0000256" key="13">
    <source>
        <dbReference type="ARBA" id="ARBA00048494"/>
    </source>
</evidence>
<gene>
    <name evidence="16" type="ORF">HYPSUDRAFT_1083984</name>
</gene>
<keyword evidence="9" id="KW-0449">Lipoprotein</keyword>
<dbReference type="EMBL" id="KN817548">
    <property type="protein sequence ID" value="KJA22623.1"/>
    <property type="molecule type" value="Genomic_DNA"/>
</dbReference>
<evidence type="ECO:0000256" key="2">
    <source>
        <dbReference type="ARBA" id="ARBA00004609"/>
    </source>
</evidence>
<dbReference type="GO" id="GO:0098552">
    <property type="term" value="C:side of membrane"/>
    <property type="evidence" value="ECO:0007669"/>
    <property type="project" value="UniProtKB-KW"/>
</dbReference>
<evidence type="ECO:0000313" key="16">
    <source>
        <dbReference type="EMBL" id="KJA22623.1"/>
    </source>
</evidence>
<name>A0A0D2MG85_HYPSF</name>
<dbReference type="PANTHER" id="PTHR10587">
    <property type="entry name" value="GLYCOSYL TRANSFERASE-RELATED"/>
    <property type="match status" value="1"/>
</dbReference>
<evidence type="ECO:0000256" key="5">
    <source>
        <dbReference type="ARBA" id="ARBA00023024"/>
    </source>
</evidence>
<dbReference type="GO" id="GO:0071555">
    <property type="term" value="P:cell wall organization"/>
    <property type="evidence" value="ECO:0007669"/>
    <property type="project" value="UniProtKB-KW"/>
</dbReference>
<keyword evidence="3" id="KW-1003">Cell membrane</keyword>
<comment type="cofactor">
    <cofactor evidence="1">
        <name>Co(2+)</name>
        <dbReference type="ChEBI" id="CHEBI:48828"/>
    </cofactor>
</comment>
<feature type="domain" description="NodB homology" evidence="15">
    <location>
        <begin position="115"/>
        <end position="305"/>
    </location>
</feature>
<dbReference type="Pfam" id="PF01522">
    <property type="entry name" value="Polysacc_deac_1"/>
    <property type="match status" value="1"/>
</dbReference>
<comment type="subcellular location">
    <subcellularLocation>
        <location evidence="2">Cell membrane</location>
        <topology evidence="2">Lipid-anchor</topology>
        <topology evidence="2">GPI-anchor</topology>
    </subcellularLocation>
</comment>
<dbReference type="OMA" id="HNAYFDY"/>
<evidence type="ECO:0000256" key="4">
    <source>
        <dbReference type="ARBA" id="ARBA00022622"/>
    </source>
</evidence>
<evidence type="ECO:0000256" key="9">
    <source>
        <dbReference type="ARBA" id="ARBA00023288"/>
    </source>
</evidence>
<evidence type="ECO:0000313" key="17">
    <source>
        <dbReference type="Proteomes" id="UP000054270"/>
    </source>
</evidence>
<keyword evidence="4" id="KW-0336">GPI-anchor</keyword>
<evidence type="ECO:0000256" key="8">
    <source>
        <dbReference type="ARBA" id="ARBA00023285"/>
    </source>
</evidence>
<keyword evidence="6" id="KW-0472">Membrane</keyword>
<keyword evidence="7" id="KW-0119">Carbohydrate metabolism</keyword>
<dbReference type="AlphaFoldDB" id="A0A0D2MG85"/>
<evidence type="ECO:0000256" key="11">
    <source>
        <dbReference type="ARBA" id="ARBA00023326"/>
    </source>
</evidence>
<dbReference type="OrthoDB" id="407355at2759"/>
<dbReference type="InterPro" id="IPR011330">
    <property type="entry name" value="Glyco_hydro/deAcase_b/a-brl"/>
</dbReference>